<sequence length="106" mass="11936">MISTRKSDIIGWFLCGCLLLFGLSAVDAVIRNRAAAEALAHKMVLARSLELTDLSLFTEARYTRHLTQADRHAPFQDYPNALDLFPSGSFIGFVPRDARKKLKKRN</sequence>
<dbReference type="EMBL" id="CAADFJ010000059">
    <property type="protein sequence ID" value="VFK01163.1"/>
    <property type="molecule type" value="Genomic_DNA"/>
</dbReference>
<evidence type="ECO:0000313" key="2">
    <source>
        <dbReference type="EMBL" id="VFJ94359.1"/>
    </source>
</evidence>
<evidence type="ECO:0000313" key="1">
    <source>
        <dbReference type="EMBL" id="VFJ93713.1"/>
    </source>
</evidence>
<dbReference type="EMBL" id="CAADFG010000060">
    <property type="protein sequence ID" value="VFJ93713.1"/>
    <property type="molecule type" value="Genomic_DNA"/>
</dbReference>
<evidence type="ECO:0000313" key="3">
    <source>
        <dbReference type="EMBL" id="VFK01163.1"/>
    </source>
</evidence>
<proteinExistence type="predicted"/>
<reference evidence="2" key="1">
    <citation type="submission" date="2019-02" db="EMBL/GenBank/DDBJ databases">
        <authorList>
            <person name="Gruber-Vodicka R. H."/>
            <person name="Seah K. B. B."/>
        </authorList>
    </citation>
    <scope>NUCLEOTIDE SEQUENCE</scope>
    <source>
        <strain evidence="3">BECK_SA2B12</strain>
        <strain evidence="1">BECK_SA2B15</strain>
        <strain evidence="2">BECK_SA2B20</strain>
    </source>
</reference>
<gene>
    <name evidence="1" type="ORF">BECKH772A_GA0070896_100609</name>
    <name evidence="2" type="ORF">BECKH772B_GA0070898_1006010</name>
    <name evidence="3" type="ORF">BECKH772C_GA0070978_1005910</name>
</gene>
<name>A0A450UPC5_9GAMM</name>
<organism evidence="2">
    <name type="scientific">Candidatus Kentrum eta</name>
    <dbReference type="NCBI Taxonomy" id="2126337"/>
    <lineage>
        <taxon>Bacteria</taxon>
        <taxon>Pseudomonadati</taxon>
        <taxon>Pseudomonadota</taxon>
        <taxon>Gammaproteobacteria</taxon>
        <taxon>Candidatus Kentrum</taxon>
    </lineage>
</organism>
<dbReference type="AlphaFoldDB" id="A0A450UPC5"/>
<accession>A0A450UPC5</accession>
<protein>
    <submittedName>
        <fullName evidence="2">Uncharacterized protein</fullName>
    </submittedName>
</protein>
<dbReference type="EMBL" id="CAADFI010000060">
    <property type="protein sequence ID" value="VFJ94359.1"/>
    <property type="molecule type" value="Genomic_DNA"/>
</dbReference>